<feature type="compositionally biased region" description="Polar residues" evidence="1">
    <location>
        <begin position="911"/>
        <end position="921"/>
    </location>
</feature>
<feature type="region of interest" description="Disordered" evidence="1">
    <location>
        <begin position="1112"/>
        <end position="1342"/>
    </location>
</feature>
<feature type="compositionally biased region" description="Pro residues" evidence="1">
    <location>
        <begin position="1139"/>
        <end position="1153"/>
    </location>
</feature>
<feature type="compositionally biased region" description="Polar residues" evidence="1">
    <location>
        <begin position="1304"/>
        <end position="1333"/>
    </location>
</feature>
<evidence type="ECO:0000313" key="2">
    <source>
        <dbReference type="EMBL" id="KAF5352446.1"/>
    </source>
</evidence>
<feature type="compositionally biased region" description="Polar residues" evidence="1">
    <location>
        <begin position="669"/>
        <end position="679"/>
    </location>
</feature>
<reference evidence="2 3" key="1">
    <citation type="journal article" date="2020" name="ISME J.">
        <title>Uncovering the hidden diversity of litter-decomposition mechanisms in mushroom-forming fungi.</title>
        <authorList>
            <person name="Floudas D."/>
            <person name="Bentzer J."/>
            <person name="Ahren D."/>
            <person name="Johansson T."/>
            <person name="Persson P."/>
            <person name="Tunlid A."/>
        </authorList>
    </citation>
    <scope>NUCLEOTIDE SEQUENCE [LARGE SCALE GENOMIC DNA]</scope>
    <source>
        <strain evidence="2 3">CBS 146.42</strain>
    </source>
</reference>
<dbReference type="EMBL" id="JAACJO010000011">
    <property type="protein sequence ID" value="KAF5352446.1"/>
    <property type="molecule type" value="Genomic_DNA"/>
</dbReference>
<feature type="compositionally biased region" description="Polar residues" evidence="1">
    <location>
        <begin position="725"/>
        <end position="738"/>
    </location>
</feature>
<feature type="compositionally biased region" description="Polar residues" evidence="1">
    <location>
        <begin position="850"/>
        <end position="869"/>
    </location>
</feature>
<feature type="compositionally biased region" description="Low complexity" evidence="1">
    <location>
        <begin position="520"/>
        <end position="532"/>
    </location>
</feature>
<feature type="region of interest" description="Disordered" evidence="1">
    <location>
        <begin position="663"/>
        <end position="1076"/>
    </location>
</feature>
<protein>
    <submittedName>
        <fullName evidence="2">Uncharacterized protein</fullName>
    </submittedName>
</protein>
<dbReference type="OrthoDB" id="2526154at2759"/>
<evidence type="ECO:0000313" key="3">
    <source>
        <dbReference type="Proteomes" id="UP000559027"/>
    </source>
</evidence>
<feature type="region of interest" description="Disordered" evidence="1">
    <location>
        <begin position="61"/>
        <end position="91"/>
    </location>
</feature>
<keyword evidence="3" id="KW-1185">Reference proteome</keyword>
<gene>
    <name evidence="2" type="ORF">D9756_005848</name>
</gene>
<comment type="caution">
    <text evidence="2">The sequence shown here is derived from an EMBL/GenBank/DDBJ whole genome shotgun (WGS) entry which is preliminary data.</text>
</comment>
<feature type="region of interest" description="Disordered" evidence="1">
    <location>
        <begin position="479"/>
        <end position="636"/>
    </location>
</feature>
<feature type="region of interest" description="Disordered" evidence="1">
    <location>
        <begin position="1"/>
        <end position="42"/>
    </location>
</feature>
<organism evidence="2 3">
    <name type="scientific">Leucocoprinus leucothites</name>
    <dbReference type="NCBI Taxonomy" id="201217"/>
    <lineage>
        <taxon>Eukaryota</taxon>
        <taxon>Fungi</taxon>
        <taxon>Dikarya</taxon>
        <taxon>Basidiomycota</taxon>
        <taxon>Agaricomycotina</taxon>
        <taxon>Agaricomycetes</taxon>
        <taxon>Agaricomycetidae</taxon>
        <taxon>Agaricales</taxon>
        <taxon>Agaricineae</taxon>
        <taxon>Agaricaceae</taxon>
        <taxon>Leucocoprinus</taxon>
    </lineage>
</organism>
<feature type="region of interest" description="Disordered" evidence="1">
    <location>
        <begin position="350"/>
        <end position="429"/>
    </location>
</feature>
<feature type="region of interest" description="Disordered" evidence="1">
    <location>
        <begin position="233"/>
        <end position="305"/>
    </location>
</feature>
<proteinExistence type="predicted"/>
<dbReference type="Proteomes" id="UP000559027">
    <property type="component" value="Unassembled WGS sequence"/>
</dbReference>
<feature type="compositionally biased region" description="Polar residues" evidence="1">
    <location>
        <begin position="1262"/>
        <end position="1291"/>
    </location>
</feature>
<feature type="compositionally biased region" description="Polar residues" evidence="1">
    <location>
        <begin position="13"/>
        <end position="29"/>
    </location>
</feature>
<feature type="compositionally biased region" description="Polar residues" evidence="1">
    <location>
        <begin position="1205"/>
        <end position="1217"/>
    </location>
</feature>
<feature type="compositionally biased region" description="Low complexity" evidence="1">
    <location>
        <begin position="269"/>
        <end position="281"/>
    </location>
</feature>
<feature type="compositionally biased region" description="Polar residues" evidence="1">
    <location>
        <begin position="177"/>
        <end position="186"/>
    </location>
</feature>
<feature type="compositionally biased region" description="Basic and acidic residues" evidence="1">
    <location>
        <begin position="355"/>
        <end position="367"/>
    </location>
</feature>
<feature type="compositionally biased region" description="Low complexity" evidence="1">
    <location>
        <begin position="61"/>
        <end position="71"/>
    </location>
</feature>
<feature type="region of interest" description="Disordered" evidence="1">
    <location>
        <begin position="177"/>
        <end position="197"/>
    </location>
</feature>
<feature type="compositionally biased region" description="Polar residues" evidence="1">
    <location>
        <begin position="1227"/>
        <end position="1238"/>
    </location>
</feature>
<feature type="compositionally biased region" description="Low complexity" evidence="1">
    <location>
        <begin position="888"/>
        <end position="903"/>
    </location>
</feature>
<feature type="compositionally biased region" description="Polar residues" evidence="1">
    <location>
        <begin position="80"/>
        <end position="91"/>
    </location>
</feature>
<accession>A0A8H5D2N1</accession>
<sequence length="1342" mass="144173">MISQKHVSRNDTPRASQSPKSSSADTLTPNWRAPKAPLPPHRLAKLANALGVSTPIPAGASLSRSFSESASPVDPYRRSPTPSTAPSTVYTSGPSITSKFLLQVIPPLTFPYDPENQDDVFLPPPSTASGYHTQFRRGILVPVYSSFQSQLSAIAKEYALPSTAGLILYLINNSPQSPPSGLSQKSEALDETVDKPGPRISDDIWRHIWTRVIQVEQRDDILPSPSFNPGLNSLKTGLASRSTPQLLDTTPLRPFVSTPTPDVPPLPSTSPSTPSTAFSQSKYVADSSPEDPETPDTSTPSNAFDAQQRAQSLDLPGLRSPSLIPILAKVEFDIDRRKAVWYEPWLRTRKANHAKRTESRGGRKGSSEEGAEGQERQPPIQLIIGRQQTASPMSVLKQEDANDSGYQQLSESGEMEDEGGNSDEGETDQVALVNGKDPLADVFGTDADTWAGIHAANGEKQSSNPNVVNLALTAAGLGALPSDSFQEPRSPLPPEEEEVRDLLNQMSRPVSSSTATGVLTSPTSKHSSSSTHTAKKPVPPPLVLVPKDPANDLVVPSEPSPMPSTPGSIGLAYLNGDSSPEKSSEQEYVEDEFDDQYAPVRSSSESEKRAGTIYDDLDLGLDPADDFDENDPNDRRRSQFLLKAKLDEIERTMAQLSPRMLDADLDGDSITSTSYSPKTPNYIPVSPGPGMLNADYYPPSPSTRAPLNLERTSVLNHPSPVQGPPRSSSANATSNIGQASWPAVPFSSIRNDPGISNQPDGSPSPPQLAVNGVTTSALKSFVPQPANVVSAETERRKRELEEEFPVLANTSSPIPEHAAEDQVIPLSPDPFGRYPSSTPSEPTSIDAHLSDSSSQQWDTVTVGRGSTSLEPVAEDDDETPGALASQGRSRSATTSRFSADSATIGDEGASTKPSMKTTLMTVRSIKKLWRKSNNKSSNTNNIPTSTPAGRNSPQAPPVRPERPSEETMDLPDVEHPLPNPPPNFKGYSPQPNSPHPQPPLRMSQDQYRSMRTSQDQYSSSRPSYDQTNPANTHVPQNLNVPQSKQGLQVPHSPNQGVFPPIPTSTPPPNHPQGLMVPPQNHSGGLNLPAYVGRSANVSPIIAAQMLPRGGSSMNRLQFDQESPYPVHSPRYSPRAVSPPSLPPAQVPLPPSPAVPTSIPAQQAQQQQQSLPSLVSEKEKLTGRKSILKAFQKSKQTPALPPTPTEPRSSIDKLSQSPGIGRPRRPSFHSTKSSMTSVNDIPPSPHIPEQFLVGGGGPKNGATLGTMNSGDSSVKQSRLTTSSTDSAISQRQHLGRSGSPPPLSMASSRSSQETRPSFDTSQFEIVSPKASTLTYPYHNLDHQ</sequence>
<feature type="compositionally biased region" description="Polar residues" evidence="1">
    <location>
        <begin position="748"/>
        <end position="761"/>
    </location>
</feature>
<feature type="compositionally biased region" description="Polar residues" evidence="1">
    <location>
        <begin position="504"/>
        <end position="519"/>
    </location>
</feature>
<feature type="compositionally biased region" description="Pro residues" evidence="1">
    <location>
        <begin position="1059"/>
        <end position="1070"/>
    </location>
</feature>
<evidence type="ECO:0000256" key="1">
    <source>
        <dbReference type="SAM" id="MobiDB-lite"/>
    </source>
</evidence>
<feature type="compositionally biased region" description="Polar residues" evidence="1">
    <location>
        <begin position="233"/>
        <end position="248"/>
    </location>
</feature>
<feature type="compositionally biased region" description="Polar residues" evidence="1">
    <location>
        <begin position="1003"/>
        <end position="1055"/>
    </location>
</feature>
<feature type="compositionally biased region" description="Acidic residues" evidence="1">
    <location>
        <begin position="615"/>
        <end position="631"/>
    </location>
</feature>
<feature type="compositionally biased region" description="Low complexity" evidence="1">
    <location>
        <begin position="934"/>
        <end position="947"/>
    </location>
</feature>
<feature type="compositionally biased region" description="Basic residues" evidence="1">
    <location>
        <begin position="924"/>
        <end position="933"/>
    </location>
</feature>
<name>A0A8H5D2N1_9AGAR</name>
<feature type="compositionally biased region" description="Polar residues" evidence="1">
    <location>
        <begin position="702"/>
        <end position="716"/>
    </location>
</feature>
<feature type="compositionally biased region" description="Acidic residues" evidence="1">
    <location>
        <begin position="413"/>
        <end position="427"/>
    </location>
</feature>